<sequence>MQRPRLLGEDKVFAVLKQKFGLGDDACGRRVRHRIPIFGVAYLRDDLATSKILPLLPLPPLLASIHPTVLQRLT</sequence>
<evidence type="ECO:0000313" key="1">
    <source>
        <dbReference type="EMBL" id="MBD2534604.1"/>
    </source>
</evidence>
<dbReference type="EMBL" id="JACJSI010000178">
    <property type="protein sequence ID" value="MBD2534604.1"/>
    <property type="molecule type" value="Genomic_DNA"/>
</dbReference>
<organism evidence="1 2">
    <name type="scientific">Nostoc flagelliforme FACHB-838</name>
    <dbReference type="NCBI Taxonomy" id="2692904"/>
    <lineage>
        <taxon>Bacteria</taxon>
        <taxon>Bacillati</taxon>
        <taxon>Cyanobacteriota</taxon>
        <taxon>Cyanophyceae</taxon>
        <taxon>Nostocales</taxon>
        <taxon>Nostocaceae</taxon>
        <taxon>Nostoc</taxon>
    </lineage>
</organism>
<comment type="caution">
    <text evidence="1">The sequence shown here is derived from an EMBL/GenBank/DDBJ whole genome shotgun (WGS) entry which is preliminary data.</text>
</comment>
<name>A0ABR8DZ89_9NOSO</name>
<protein>
    <recommendedName>
        <fullName evidence="3">Transposase</fullName>
    </recommendedName>
</protein>
<reference evidence="1 2" key="1">
    <citation type="journal article" date="2020" name="ISME J.">
        <title>Comparative genomics reveals insights into cyanobacterial evolution and habitat adaptation.</title>
        <authorList>
            <person name="Chen M.Y."/>
            <person name="Teng W.K."/>
            <person name="Zhao L."/>
            <person name="Hu C.X."/>
            <person name="Zhou Y.K."/>
            <person name="Han B.P."/>
            <person name="Song L.R."/>
            <person name="Shu W.S."/>
        </authorList>
    </citation>
    <scope>NUCLEOTIDE SEQUENCE [LARGE SCALE GENOMIC DNA]</scope>
    <source>
        <strain evidence="1 2">FACHB-838</strain>
    </source>
</reference>
<proteinExistence type="predicted"/>
<evidence type="ECO:0000313" key="2">
    <source>
        <dbReference type="Proteomes" id="UP000623440"/>
    </source>
</evidence>
<gene>
    <name evidence="1" type="ORF">H6G97_36065</name>
</gene>
<accession>A0ABR8DZ89</accession>
<dbReference type="Proteomes" id="UP000623440">
    <property type="component" value="Unassembled WGS sequence"/>
</dbReference>
<evidence type="ECO:0008006" key="3">
    <source>
        <dbReference type="Google" id="ProtNLM"/>
    </source>
</evidence>
<keyword evidence="2" id="KW-1185">Reference proteome</keyword>